<dbReference type="AlphaFoldDB" id="A0A0F8U9W3"/>
<dbReference type="PANTHER" id="PTHR43037:SF4">
    <property type="entry name" value="PEPTIDASE S9 PROLYL OLIGOPEPTIDASE CATALYTIC DOMAIN-CONTAINING PROTEIN"/>
    <property type="match status" value="1"/>
</dbReference>
<evidence type="ECO:0000259" key="3">
    <source>
        <dbReference type="Pfam" id="PF00326"/>
    </source>
</evidence>
<evidence type="ECO:0000313" key="5">
    <source>
        <dbReference type="Proteomes" id="UP000034947"/>
    </source>
</evidence>
<organism evidence="4 5">
    <name type="scientific">Aspergillus ochraceoroseus</name>
    <dbReference type="NCBI Taxonomy" id="138278"/>
    <lineage>
        <taxon>Eukaryota</taxon>
        <taxon>Fungi</taxon>
        <taxon>Dikarya</taxon>
        <taxon>Ascomycota</taxon>
        <taxon>Pezizomycotina</taxon>
        <taxon>Eurotiomycetes</taxon>
        <taxon>Eurotiomycetidae</taxon>
        <taxon>Eurotiales</taxon>
        <taxon>Aspergillaceae</taxon>
        <taxon>Aspergillus</taxon>
        <taxon>Aspergillus subgen. Nidulantes</taxon>
    </lineage>
</organism>
<keyword evidence="5" id="KW-1185">Reference proteome</keyword>
<proteinExistence type="predicted"/>
<dbReference type="Pfam" id="PF00326">
    <property type="entry name" value="Peptidase_S9"/>
    <property type="match status" value="1"/>
</dbReference>
<dbReference type="EMBL" id="JYKN01002398">
    <property type="protein sequence ID" value="KKK16544.1"/>
    <property type="molecule type" value="Genomic_DNA"/>
</dbReference>
<feature type="signal peptide" evidence="2">
    <location>
        <begin position="1"/>
        <end position="22"/>
    </location>
</feature>
<evidence type="ECO:0000256" key="2">
    <source>
        <dbReference type="SAM" id="SignalP"/>
    </source>
</evidence>
<gene>
    <name evidence="4" type="ORF">AOCH_002593</name>
</gene>
<comment type="caution">
    <text evidence="4">The sequence shown here is derived from an EMBL/GenBank/DDBJ whole genome shotgun (WGS) entry which is preliminary data.</text>
</comment>
<accession>A0A0F8U9W3</accession>
<evidence type="ECO:0000256" key="1">
    <source>
        <dbReference type="ARBA" id="ARBA00022729"/>
    </source>
</evidence>
<dbReference type="PANTHER" id="PTHR43037">
    <property type="entry name" value="UNNAMED PRODUCT-RELATED"/>
    <property type="match status" value="1"/>
</dbReference>
<protein>
    <recommendedName>
        <fullName evidence="3">Peptidase S9 prolyl oligopeptidase catalytic domain-containing protein</fullName>
    </recommendedName>
</protein>
<dbReference type="InterPro" id="IPR001375">
    <property type="entry name" value="Peptidase_S9_cat"/>
</dbReference>
<dbReference type="InterPro" id="IPR029058">
    <property type="entry name" value="AB_hydrolase_fold"/>
</dbReference>
<dbReference type="OrthoDB" id="449091at2759"/>
<dbReference type="InterPro" id="IPR050955">
    <property type="entry name" value="Plant_Biomass_Hydrol_Est"/>
</dbReference>
<dbReference type="Gene3D" id="3.40.50.1820">
    <property type="entry name" value="alpha/beta hydrolase"/>
    <property type="match status" value="1"/>
</dbReference>
<feature type="domain" description="Peptidase S9 prolyl oligopeptidase catalytic" evidence="3">
    <location>
        <begin position="420"/>
        <end position="577"/>
    </location>
</feature>
<sequence>MIRRLIFSTLFVAVAFWQKTNASCSTKIPGDQLHTSPAQFPLGGTRPNIYFSKSWQVLGPFRIGTREAVWGADPLEYQGGFSNLPYDEDAKFSSALAPNGTVQWGVLGANTTSPMPDQSRAELIVRFPEVDWAFLRSVYGWSALQYQAWVRGYLQLNELTHQTIAIFTDGILELTVDGKAHFGGDFYSYHSAPLILDLAPGEHVIELRLIRDVRAMGGLGEPTVQVVLEAEIRRESLSIDERSLLVPETTNRKLGSAQLSINVQSNVAECIQVLSVSSPEVPLVMETALQLSPYQARPLVFCFTSTDAMKTNFYVNISYRVSPGGTLRTLSFLVELVEKSLSQPQRLTYLHPAGIVSYAILRPPPLNSVCTDQQNNSMPVIVALHGAGLEADNKEVREMLDAAYGVCAWMLFPSGVTSWSGDDWHTWGVADVKAAINAVSQWITAVGWTGPGISSEDWIVVGHSNGGQGAWFLATHYPDNVIAVAPVSGYSSIENYVPYSVWRDSEPLLSAVLQRSRSSFKHESLLENIGGIPILQQHGSNDTNVPVYHSRLMHELLGEVGWSSEYNELPGKGHWYAGLMTTPSLLDFYESSLVSLPLKTPLAYTLIIPSSGDVTSKGGIYVDQLQSPDINGLLKVSKDTENGVWLVKTRNVHRFHLTATVCQTQRPISLVLDDTPHRFEVDPDQCNSTWYVKNSEAEWTSSRQSGWQHLSQRYGRQVGAMDAILRTWGVFTIVTCSANIDHIALQISRNLLQYFNADSRITSQCPSINTTGLPGQSTIPGNVITLAIGDSLPSAALSSFPIRINERKVFLFQRSVQFDPDQKINLDIAGKHPPYTYDYEQGLGALFLRPLENEALELVVWGADLYGLEQAARLVPTLTGAGQPEFLILGDSCRWKGHAGLYAAGHFDKFWQISPGSYVNTDR</sequence>
<dbReference type="SUPFAM" id="SSF53474">
    <property type="entry name" value="alpha/beta-Hydrolases"/>
    <property type="match status" value="1"/>
</dbReference>
<keyword evidence="1 2" id="KW-0732">Signal</keyword>
<evidence type="ECO:0000313" key="4">
    <source>
        <dbReference type="EMBL" id="KKK16544.1"/>
    </source>
</evidence>
<name>A0A0F8U9W3_9EURO</name>
<dbReference type="GO" id="GO:0006508">
    <property type="term" value="P:proteolysis"/>
    <property type="evidence" value="ECO:0007669"/>
    <property type="project" value="InterPro"/>
</dbReference>
<feature type="chain" id="PRO_5002528891" description="Peptidase S9 prolyl oligopeptidase catalytic domain-containing protein" evidence="2">
    <location>
        <begin position="23"/>
        <end position="923"/>
    </location>
</feature>
<dbReference type="Proteomes" id="UP000034947">
    <property type="component" value="Unassembled WGS sequence"/>
</dbReference>
<dbReference type="GO" id="GO:0008236">
    <property type="term" value="F:serine-type peptidase activity"/>
    <property type="evidence" value="ECO:0007669"/>
    <property type="project" value="InterPro"/>
</dbReference>
<reference evidence="4 5" key="1">
    <citation type="submission" date="2015-02" db="EMBL/GenBank/DDBJ databases">
        <title>Draft Genome Sequences of Two Closely-Related Aflatoxigenic Aspergillus Species Obtained from the Cote d'Ivoire.</title>
        <authorList>
            <person name="Moore G.G."/>
            <person name="Beltz S.B."/>
            <person name="Mack B.M."/>
        </authorList>
    </citation>
    <scope>NUCLEOTIDE SEQUENCE [LARGE SCALE GENOMIC DNA]</scope>
    <source>
        <strain evidence="4 5">SRRC1432</strain>
    </source>
</reference>
<dbReference type="VEuPathDB" id="FungiDB:P175DRAFT_0436421"/>